<feature type="transmembrane region" description="Helical" evidence="5">
    <location>
        <begin position="109"/>
        <end position="127"/>
    </location>
</feature>
<dbReference type="eggNOG" id="arCOG00751">
    <property type="taxonomic scope" value="Archaea"/>
</dbReference>
<comment type="similarity">
    <text evidence="5">Belongs to the binding-protein-dependent transport system permease family.</text>
</comment>
<evidence type="ECO:0000256" key="2">
    <source>
        <dbReference type="ARBA" id="ARBA00022692"/>
    </source>
</evidence>
<proteinExistence type="inferred from homology"/>
<keyword evidence="2 5" id="KW-0812">Transmembrane</keyword>
<protein>
    <submittedName>
        <fullName evidence="7">Dipeptide ABC transporter, permease protein</fullName>
    </submittedName>
</protein>
<evidence type="ECO:0000259" key="6">
    <source>
        <dbReference type="PROSITE" id="PS50928"/>
    </source>
</evidence>
<sequence>MTIWKYIGKRAVEYIVTWYVAISLDFILPRLLPIDPVKVMVSRIMSAGTGYMTPQALQELVNHIEAMFGLNQPLYMQYLLFIWNALHLNLGISVWLFGTPVSEIILRALPYDIVLLVPAILLSWYVGNKLGAYLGFDKRGALTDKVALPAFYALNNAPYFWFALLLILIFASYIPIFPPTGTPYSMIPSLSWSYISDFLRHMALPFLSLFIVSLGGWAIGMRQNMLGEVRSNYMAYGEALGLTRSVLRRYAYKNAILPQITGLAISLGYIVAGNSVLEFTFQYPGVGLILGNAIGNYDYFLIQGVFFFVVTMILIMNFIIEVVYAFIDPRIRAAVS</sequence>
<evidence type="ECO:0000256" key="4">
    <source>
        <dbReference type="ARBA" id="ARBA00023136"/>
    </source>
</evidence>
<evidence type="ECO:0000313" key="8">
    <source>
        <dbReference type="Proteomes" id="UP000008138"/>
    </source>
</evidence>
<dbReference type="GO" id="GO:0055085">
    <property type="term" value="P:transmembrane transport"/>
    <property type="evidence" value="ECO:0007669"/>
    <property type="project" value="InterPro"/>
</dbReference>
<dbReference type="PROSITE" id="PS50928">
    <property type="entry name" value="ABC_TM1"/>
    <property type="match status" value="1"/>
</dbReference>
<gene>
    <name evidence="7" type="ordered locus">TUZN_1304</name>
</gene>
<reference key="2">
    <citation type="submission" date="2011-03" db="EMBL/GenBank/DDBJ databases">
        <title>Complete genome sequence of the thermoacidophilic crenarchaeon Thermoproteus uzoniensis 768-20.</title>
        <authorList>
            <person name="Mardanov A.V."/>
            <person name="Gumerov V.M."/>
            <person name="Beletsky A.V."/>
            <person name="Prokofeva M.I."/>
            <person name="Bonch-Osmolovskaya E.A."/>
            <person name="Ravin N.V."/>
            <person name="Skryabin K.G."/>
        </authorList>
    </citation>
    <scope>NUCLEOTIDE SEQUENCE</scope>
    <source>
        <strain>768-20</strain>
    </source>
</reference>
<dbReference type="RefSeq" id="WP_013680116.1">
    <property type="nucleotide sequence ID" value="NC_015315.1"/>
</dbReference>
<dbReference type="HOGENOM" id="CLU_036879_1_0_2"/>
<feature type="transmembrane region" description="Helical" evidence="5">
    <location>
        <begin position="198"/>
        <end position="219"/>
    </location>
</feature>
<keyword evidence="3 5" id="KW-1133">Transmembrane helix</keyword>
<evidence type="ECO:0000256" key="3">
    <source>
        <dbReference type="ARBA" id="ARBA00022989"/>
    </source>
</evidence>
<feature type="transmembrane region" description="Helical" evidence="5">
    <location>
        <begin position="75"/>
        <end position="97"/>
    </location>
</feature>
<dbReference type="OrthoDB" id="44105at2157"/>
<dbReference type="InterPro" id="IPR000515">
    <property type="entry name" value="MetI-like"/>
</dbReference>
<feature type="domain" description="ABC transmembrane type-1" evidence="6">
    <location>
        <begin position="109"/>
        <end position="324"/>
    </location>
</feature>
<evidence type="ECO:0000256" key="5">
    <source>
        <dbReference type="RuleBase" id="RU363032"/>
    </source>
</evidence>
<dbReference type="Proteomes" id="UP000008138">
    <property type="component" value="Chromosome"/>
</dbReference>
<name>F2L0W5_THEU7</name>
<accession>F2L0W5</accession>
<dbReference type="EMBL" id="CP002590">
    <property type="protein sequence ID" value="AEA12780.1"/>
    <property type="molecule type" value="Genomic_DNA"/>
</dbReference>
<keyword evidence="5" id="KW-0813">Transport</keyword>
<dbReference type="KEGG" id="tuz:TUZN_1304"/>
<dbReference type="GO" id="GO:0005886">
    <property type="term" value="C:plasma membrane"/>
    <property type="evidence" value="ECO:0007669"/>
    <property type="project" value="UniProtKB-SubCell"/>
</dbReference>
<reference evidence="7 8" key="1">
    <citation type="journal article" date="2011" name="J. Bacteriol.">
        <title>Complete genome sequence of the thermoacidophilic crenarchaeon Thermoproteus uzoniensis 768-20.</title>
        <authorList>
            <person name="Mardanov A.V."/>
            <person name="Gumerov V.M."/>
            <person name="Beletsky A.V."/>
            <person name="Prokofeva M.I."/>
            <person name="Bonch-Osmolovskaya E.A."/>
            <person name="Ravin N.V."/>
            <person name="Skryabin K.G."/>
        </authorList>
    </citation>
    <scope>NUCLEOTIDE SEQUENCE [LARGE SCALE GENOMIC DNA]</scope>
    <source>
        <strain evidence="7 8">768-20</strain>
    </source>
</reference>
<dbReference type="AlphaFoldDB" id="F2L0W5"/>
<keyword evidence="8" id="KW-1185">Reference proteome</keyword>
<dbReference type="STRING" id="999630.TUZN_1304"/>
<comment type="subcellular location">
    <subcellularLocation>
        <location evidence="5">Cell membrane</location>
        <topology evidence="5">Multi-pass membrane protein</topology>
    </subcellularLocation>
    <subcellularLocation>
        <location evidence="1">Membrane</location>
        <topology evidence="1">Multi-pass membrane protein</topology>
    </subcellularLocation>
</comment>
<organism evidence="7 8">
    <name type="scientific">Thermoproteus uzoniensis (strain 768-20)</name>
    <dbReference type="NCBI Taxonomy" id="999630"/>
    <lineage>
        <taxon>Archaea</taxon>
        <taxon>Thermoproteota</taxon>
        <taxon>Thermoprotei</taxon>
        <taxon>Thermoproteales</taxon>
        <taxon>Thermoproteaceae</taxon>
        <taxon>Thermoproteus</taxon>
    </lineage>
</organism>
<dbReference type="PANTHER" id="PTHR43376:SF1">
    <property type="entry name" value="OLIGOPEPTIDE TRANSPORT SYSTEM PERMEASE PROTEIN"/>
    <property type="match status" value="1"/>
</dbReference>
<dbReference type="Pfam" id="PF00528">
    <property type="entry name" value="BPD_transp_1"/>
    <property type="match status" value="1"/>
</dbReference>
<keyword evidence="4 5" id="KW-0472">Membrane</keyword>
<dbReference type="GeneID" id="10360831"/>
<dbReference type="PANTHER" id="PTHR43376">
    <property type="entry name" value="OLIGOPEPTIDE TRANSPORT SYSTEM PERMEASE PROTEIN"/>
    <property type="match status" value="1"/>
</dbReference>
<evidence type="ECO:0000256" key="1">
    <source>
        <dbReference type="ARBA" id="ARBA00004141"/>
    </source>
</evidence>
<feature type="transmembrane region" description="Helical" evidence="5">
    <location>
        <begin position="300"/>
        <end position="327"/>
    </location>
</feature>
<evidence type="ECO:0000313" key="7">
    <source>
        <dbReference type="EMBL" id="AEA12780.1"/>
    </source>
</evidence>
<feature type="transmembrane region" description="Helical" evidence="5">
    <location>
        <begin position="159"/>
        <end position="177"/>
    </location>
</feature>